<comment type="caution">
    <text evidence="2">The sequence shown here is derived from an EMBL/GenBank/DDBJ whole genome shotgun (WGS) entry which is preliminary data.</text>
</comment>
<keyword evidence="1" id="KW-1133">Transmembrane helix</keyword>
<evidence type="ECO:0000256" key="1">
    <source>
        <dbReference type="SAM" id="Phobius"/>
    </source>
</evidence>
<dbReference type="AlphaFoldDB" id="A0A840SNW3"/>
<dbReference type="Pfam" id="PF11902">
    <property type="entry name" value="DUF3422"/>
    <property type="match status" value="1"/>
</dbReference>
<feature type="transmembrane region" description="Helical" evidence="1">
    <location>
        <begin position="406"/>
        <end position="423"/>
    </location>
</feature>
<evidence type="ECO:0000313" key="3">
    <source>
        <dbReference type="Proteomes" id="UP000549457"/>
    </source>
</evidence>
<dbReference type="InterPro" id="IPR021830">
    <property type="entry name" value="DUF3422"/>
</dbReference>
<dbReference type="EMBL" id="JACHFM010000001">
    <property type="protein sequence ID" value="MBB5220991.1"/>
    <property type="molecule type" value="Genomic_DNA"/>
</dbReference>
<protein>
    <submittedName>
        <fullName evidence="2">Putative membrane-anchored protein</fullName>
    </submittedName>
</protein>
<gene>
    <name evidence="2" type="ORF">HNP73_000912</name>
</gene>
<keyword evidence="1" id="KW-0472">Membrane</keyword>
<organism evidence="2 3">
    <name type="scientific">Amaricoccus macauensis</name>
    <dbReference type="NCBI Taxonomy" id="57001"/>
    <lineage>
        <taxon>Bacteria</taxon>
        <taxon>Pseudomonadati</taxon>
        <taxon>Pseudomonadota</taxon>
        <taxon>Alphaproteobacteria</taxon>
        <taxon>Rhodobacterales</taxon>
        <taxon>Paracoccaceae</taxon>
        <taxon>Amaricoccus</taxon>
    </lineage>
</organism>
<accession>A0A840SNW3</accession>
<dbReference type="Proteomes" id="UP000549457">
    <property type="component" value="Unassembled WGS sequence"/>
</dbReference>
<sequence length="435" mass="48283">MAHLALKDYPGRYALTNELHARPFPELSAPCRALHLAIKPEGDAAGRDREKDRAHLAELLDRYGAPHLPPGANHYSGPLGRGTLKWEMHAEFVTYTLFLDGVSRVPFSGEMSTVFPEDWLAAMPGKVVTSALVRVVTADEEEVERLIAEDFPQWFVLESAAVARVVDAEAVIAGDFRIDKHGHERFAVLASPHVGRRRLGRIVQRVLEIETYKAMSLLTLPVARHVAMTVGRLDRELAEIVASMAAATGHEAQTLQRLLQLSAEVEHLVATSAFRFGAAGAYDALVNQRIRVLREERVSGRQLFSEFMMRRFDPAMRTCRSAEERLGDLSGRAERAANLLRTRVDVANQAQNVEVLNAMNKRAAMQLRLQETVEGLSVVAISYYALSLAGHLFAPVAEALHVSEPLLFAILTLPVVALVWFMVRRIRQKLGHGSE</sequence>
<dbReference type="RefSeq" id="WP_184147407.1">
    <property type="nucleotide sequence ID" value="NZ_JACHFM010000001.1"/>
</dbReference>
<proteinExistence type="predicted"/>
<name>A0A840SNW3_9RHOB</name>
<keyword evidence="1" id="KW-0812">Transmembrane</keyword>
<reference evidence="2 3" key="1">
    <citation type="submission" date="2020-08" db="EMBL/GenBank/DDBJ databases">
        <title>Genomic Encyclopedia of Type Strains, Phase IV (KMG-IV): sequencing the most valuable type-strain genomes for metagenomic binning, comparative biology and taxonomic classification.</title>
        <authorList>
            <person name="Goeker M."/>
        </authorList>
    </citation>
    <scope>NUCLEOTIDE SEQUENCE [LARGE SCALE GENOMIC DNA]</scope>
    <source>
        <strain evidence="2 3">DSM 101730</strain>
    </source>
</reference>
<keyword evidence="3" id="KW-1185">Reference proteome</keyword>
<evidence type="ECO:0000313" key="2">
    <source>
        <dbReference type="EMBL" id="MBB5220991.1"/>
    </source>
</evidence>